<proteinExistence type="predicted"/>
<dbReference type="InParanoid" id="E2AH63"/>
<feature type="region of interest" description="Disordered" evidence="1">
    <location>
        <begin position="121"/>
        <end position="144"/>
    </location>
</feature>
<evidence type="ECO:0000256" key="1">
    <source>
        <dbReference type="SAM" id="MobiDB-lite"/>
    </source>
</evidence>
<dbReference type="EMBL" id="GL439483">
    <property type="protein sequence ID" value="EFN67180.1"/>
    <property type="molecule type" value="Genomic_DNA"/>
</dbReference>
<protein>
    <submittedName>
        <fullName evidence="2">Uncharacterized protein</fullName>
    </submittedName>
</protein>
<organism evidence="3">
    <name type="scientific">Camponotus floridanus</name>
    <name type="common">Florida carpenter ant</name>
    <dbReference type="NCBI Taxonomy" id="104421"/>
    <lineage>
        <taxon>Eukaryota</taxon>
        <taxon>Metazoa</taxon>
        <taxon>Ecdysozoa</taxon>
        <taxon>Arthropoda</taxon>
        <taxon>Hexapoda</taxon>
        <taxon>Insecta</taxon>
        <taxon>Pterygota</taxon>
        <taxon>Neoptera</taxon>
        <taxon>Endopterygota</taxon>
        <taxon>Hymenoptera</taxon>
        <taxon>Apocrita</taxon>
        <taxon>Aculeata</taxon>
        <taxon>Formicoidea</taxon>
        <taxon>Formicidae</taxon>
        <taxon>Formicinae</taxon>
        <taxon>Camponotus</taxon>
    </lineage>
</organism>
<evidence type="ECO:0000313" key="2">
    <source>
        <dbReference type="EMBL" id="EFN67180.1"/>
    </source>
</evidence>
<keyword evidence="3" id="KW-1185">Reference proteome</keyword>
<sequence length="159" mass="17086">MDILYNYSPSRDVTSALLGLELGSRGCAVVAAQHVTRVRPSNAEVNRGDILEHSGFPAAAIRVRASEGGVSCEFCSAVRRLRASVYERVRARAPRKGESREGTTVFVARVGSGALRVTVSDTPRGTCSPSIETRVSHREPQPSSTALSSGVRVCWFLPD</sequence>
<evidence type="ECO:0000313" key="3">
    <source>
        <dbReference type="Proteomes" id="UP000000311"/>
    </source>
</evidence>
<dbReference type="Proteomes" id="UP000000311">
    <property type="component" value="Unassembled WGS sequence"/>
</dbReference>
<reference evidence="2 3" key="1">
    <citation type="journal article" date="2010" name="Science">
        <title>Genomic comparison of the ants Camponotus floridanus and Harpegnathos saltator.</title>
        <authorList>
            <person name="Bonasio R."/>
            <person name="Zhang G."/>
            <person name="Ye C."/>
            <person name="Mutti N.S."/>
            <person name="Fang X."/>
            <person name="Qin N."/>
            <person name="Donahue G."/>
            <person name="Yang P."/>
            <person name="Li Q."/>
            <person name="Li C."/>
            <person name="Zhang P."/>
            <person name="Huang Z."/>
            <person name="Berger S.L."/>
            <person name="Reinberg D."/>
            <person name="Wang J."/>
            <person name="Liebig J."/>
        </authorList>
    </citation>
    <scope>NUCLEOTIDE SEQUENCE [LARGE SCALE GENOMIC DNA]</scope>
    <source>
        <strain evidence="3">C129</strain>
    </source>
</reference>
<feature type="compositionally biased region" description="Polar residues" evidence="1">
    <location>
        <begin position="121"/>
        <end position="133"/>
    </location>
</feature>
<gene>
    <name evidence="2" type="ORF">EAG_09051</name>
</gene>
<name>E2AH63_CAMFO</name>
<dbReference type="AlphaFoldDB" id="E2AH63"/>
<accession>E2AH63</accession>